<proteinExistence type="predicted"/>
<evidence type="ECO:0000313" key="1">
    <source>
        <dbReference type="EMBL" id="KAF2003706.1"/>
    </source>
</evidence>
<protein>
    <submittedName>
        <fullName evidence="1">Uncharacterized protein</fullName>
    </submittedName>
</protein>
<accession>A0A6A5X130</accession>
<reference evidence="1" key="1">
    <citation type="journal article" date="2020" name="Stud. Mycol.">
        <title>101 Dothideomycetes genomes: a test case for predicting lifestyles and emergence of pathogens.</title>
        <authorList>
            <person name="Haridas S."/>
            <person name="Albert R."/>
            <person name="Binder M."/>
            <person name="Bloem J."/>
            <person name="Labutti K."/>
            <person name="Salamov A."/>
            <person name="Andreopoulos B."/>
            <person name="Baker S."/>
            <person name="Barry K."/>
            <person name="Bills G."/>
            <person name="Bluhm B."/>
            <person name="Cannon C."/>
            <person name="Castanera R."/>
            <person name="Culley D."/>
            <person name="Daum C."/>
            <person name="Ezra D."/>
            <person name="Gonzalez J."/>
            <person name="Henrissat B."/>
            <person name="Kuo A."/>
            <person name="Liang C."/>
            <person name="Lipzen A."/>
            <person name="Lutzoni F."/>
            <person name="Magnuson J."/>
            <person name="Mondo S."/>
            <person name="Nolan M."/>
            <person name="Ohm R."/>
            <person name="Pangilinan J."/>
            <person name="Park H.-J."/>
            <person name="Ramirez L."/>
            <person name="Alfaro M."/>
            <person name="Sun H."/>
            <person name="Tritt A."/>
            <person name="Yoshinaga Y."/>
            <person name="Zwiers L.-H."/>
            <person name="Turgeon B."/>
            <person name="Goodwin S."/>
            <person name="Spatafora J."/>
            <person name="Crous P."/>
            <person name="Grigoriev I."/>
        </authorList>
    </citation>
    <scope>NUCLEOTIDE SEQUENCE</scope>
    <source>
        <strain evidence="1">CBS 123094</strain>
    </source>
</reference>
<dbReference type="EMBL" id="ML977571">
    <property type="protein sequence ID" value="KAF2003706.1"/>
    <property type="molecule type" value="Genomic_DNA"/>
</dbReference>
<dbReference type="AlphaFoldDB" id="A0A6A5X130"/>
<gene>
    <name evidence="1" type="ORF">P154DRAFT_572892</name>
</gene>
<name>A0A6A5X130_9PLEO</name>
<evidence type="ECO:0000313" key="2">
    <source>
        <dbReference type="Proteomes" id="UP000799779"/>
    </source>
</evidence>
<dbReference type="Proteomes" id="UP000799779">
    <property type="component" value="Unassembled WGS sequence"/>
</dbReference>
<sequence>MASPSPIDISSLPIGTLDEVRQHGLSSIHQLHQFMRLDPNSRLSTITNPNLRPIQCILTTPQAQEVCQWPEVAPQAHHIVYPFNFSPDGTIKPTIGITHAEQKAYERRLNAQVAQSFSEFMKRNGVLPSEVLAGTSMEDSPQVQALKRDIATVRIDNENFRRFSKVMENGSKTVNEMIAHSEKTLTHLENTLITALSRIRIQEERIEKLVAGARAGKGFILMMTSLFDDEE</sequence>
<keyword evidence="2" id="KW-1185">Reference proteome</keyword>
<organism evidence="1 2">
    <name type="scientific">Amniculicola lignicola CBS 123094</name>
    <dbReference type="NCBI Taxonomy" id="1392246"/>
    <lineage>
        <taxon>Eukaryota</taxon>
        <taxon>Fungi</taxon>
        <taxon>Dikarya</taxon>
        <taxon>Ascomycota</taxon>
        <taxon>Pezizomycotina</taxon>
        <taxon>Dothideomycetes</taxon>
        <taxon>Pleosporomycetidae</taxon>
        <taxon>Pleosporales</taxon>
        <taxon>Amniculicolaceae</taxon>
        <taxon>Amniculicola</taxon>
    </lineage>
</organism>